<accession>A0A835QPQ8</accession>
<reference evidence="1 2" key="1">
    <citation type="journal article" date="2020" name="Nat. Food">
        <title>A phased Vanilla planifolia genome enables genetic improvement of flavour and production.</title>
        <authorList>
            <person name="Hasing T."/>
            <person name="Tang H."/>
            <person name="Brym M."/>
            <person name="Khazi F."/>
            <person name="Huang T."/>
            <person name="Chambers A.H."/>
        </authorList>
    </citation>
    <scope>NUCLEOTIDE SEQUENCE [LARGE SCALE GENOMIC DNA]</scope>
    <source>
        <tissue evidence="1">Leaf</tissue>
    </source>
</reference>
<dbReference type="Proteomes" id="UP000639772">
    <property type="component" value="Chromosome 7"/>
</dbReference>
<dbReference type="AlphaFoldDB" id="A0A835QPQ8"/>
<sequence length="131" mass="14050">MAAVLASLNIARSTVRLDSWPDPHHPRQIPLVLFPPGPGSSPFVSARIVAAPAASDLLCPARLDAPAVPRSSTQPCDSRPPAGPAPNLYIFSRMLHSALPRPLVFPFLLRATACCRLGFSCSRHGCPPWPR</sequence>
<evidence type="ECO:0000313" key="1">
    <source>
        <dbReference type="EMBL" id="KAG0474886.1"/>
    </source>
</evidence>
<proteinExistence type="predicted"/>
<evidence type="ECO:0000313" key="2">
    <source>
        <dbReference type="Proteomes" id="UP000639772"/>
    </source>
</evidence>
<organism evidence="1 2">
    <name type="scientific">Vanilla planifolia</name>
    <name type="common">Vanilla</name>
    <dbReference type="NCBI Taxonomy" id="51239"/>
    <lineage>
        <taxon>Eukaryota</taxon>
        <taxon>Viridiplantae</taxon>
        <taxon>Streptophyta</taxon>
        <taxon>Embryophyta</taxon>
        <taxon>Tracheophyta</taxon>
        <taxon>Spermatophyta</taxon>
        <taxon>Magnoliopsida</taxon>
        <taxon>Liliopsida</taxon>
        <taxon>Asparagales</taxon>
        <taxon>Orchidaceae</taxon>
        <taxon>Vanilloideae</taxon>
        <taxon>Vanilleae</taxon>
        <taxon>Vanilla</taxon>
    </lineage>
</organism>
<protein>
    <submittedName>
        <fullName evidence="1">Uncharacterized protein</fullName>
    </submittedName>
</protein>
<gene>
    <name evidence="1" type="ORF">HPP92_014572</name>
</gene>
<comment type="caution">
    <text evidence="1">The sequence shown here is derived from an EMBL/GenBank/DDBJ whole genome shotgun (WGS) entry which is preliminary data.</text>
</comment>
<dbReference type="EMBL" id="JADCNM010000007">
    <property type="protein sequence ID" value="KAG0474886.1"/>
    <property type="molecule type" value="Genomic_DNA"/>
</dbReference>
<name>A0A835QPQ8_VANPL</name>